<feature type="transmembrane region" description="Helical" evidence="1">
    <location>
        <begin position="12"/>
        <end position="30"/>
    </location>
</feature>
<evidence type="ECO:0000313" key="4">
    <source>
        <dbReference type="EMBL" id="SSY80976.1"/>
    </source>
</evidence>
<dbReference type="AlphaFoldDB" id="A0A376BVJ9"/>
<evidence type="ECO:0000259" key="3">
    <source>
        <dbReference type="Pfam" id="PF14341"/>
    </source>
</evidence>
<feature type="domain" description="PilX/PilW C-terminal" evidence="2">
    <location>
        <begin position="86"/>
        <end position="184"/>
    </location>
</feature>
<reference evidence="4 5" key="1">
    <citation type="submission" date="2018-06" db="EMBL/GenBank/DDBJ databases">
        <authorList>
            <consortium name="Pathogen Informatics"/>
            <person name="Doyle S."/>
        </authorList>
    </citation>
    <scope>NUCLEOTIDE SEQUENCE [LARGE SCALE GENOMIC DNA]</scope>
    <source>
        <strain evidence="4 5">NCTC10283</strain>
    </source>
</reference>
<proteinExistence type="predicted"/>
<evidence type="ECO:0000256" key="1">
    <source>
        <dbReference type="SAM" id="Phobius"/>
    </source>
</evidence>
<dbReference type="InterPro" id="IPR025205">
    <property type="entry name" value="PilX/PilW_C"/>
</dbReference>
<accession>A0A376BVJ9</accession>
<sequence length="189" mass="20999">MKSKQQQSGFSLFMVMIIMLVIALLVVVTSQSSSTEMRISTNDADRKFAMSLAENGLREAENVIGLFPEAIRANNRTFTFTVDCNNGLCTPAEDAQILPGTVGYEIQTAGSNRGTVAWKRTFNNQSVFDARGRAGSSGAYRDNIRYIIEFLGERQSPPKVERHFRVTVRAKGQNENTVVILQSHVEMTN</sequence>
<dbReference type="Pfam" id="PF13681">
    <property type="entry name" value="PilX"/>
    <property type="match status" value="1"/>
</dbReference>
<organism evidence="4 5">
    <name type="scientific">Alysiella crassa</name>
    <dbReference type="NCBI Taxonomy" id="153491"/>
    <lineage>
        <taxon>Bacteria</taxon>
        <taxon>Pseudomonadati</taxon>
        <taxon>Pseudomonadota</taxon>
        <taxon>Betaproteobacteria</taxon>
        <taxon>Neisseriales</taxon>
        <taxon>Neisseriaceae</taxon>
        <taxon>Alysiella</taxon>
    </lineage>
</organism>
<dbReference type="EMBL" id="UFSO01000003">
    <property type="protein sequence ID" value="SSY80976.1"/>
    <property type="molecule type" value="Genomic_DNA"/>
</dbReference>
<dbReference type="RefSeq" id="WP_034291178.1">
    <property type="nucleotide sequence ID" value="NZ_CP091519.2"/>
</dbReference>
<feature type="domain" description="Type 4 fimbrial biogenesis protein PilX N-terminal" evidence="3">
    <location>
        <begin position="8"/>
        <end position="58"/>
    </location>
</feature>
<evidence type="ECO:0000313" key="5">
    <source>
        <dbReference type="Proteomes" id="UP000254209"/>
    </source>
</evidence>
<dbReference type="InterPro" id="IPR025746">
    <property type="entry name" value="PilX_N_dom"/>
</dbReference>
<gene>
    <name evidence="4" type="ORF">NCTC10283_02540</name>
</gene>
<keyword evidence="1" id="KW-0472">Membrane</keyword>
<evidence type="ECO:0000259" key="2">
    <source>
        <dbReference type="Pfam" id="PF13681"/>
    </source>
</evidence>
<dbReference type="STRING" id="1120980.GCA_000745955_00408"/>
<keyword evidence="1" id="KW-0812">Transmembrane</keyword>
<name>A0A376BVJ9_9NEIS</name>
<keyword evidence="1" id="KW-1133">Transmembrane helix</keyword>
<dbReference type="Proteomes" id="UP000254209">
    <property type="component" value="Unassembled WGS sequence"/>
</dbReference>
<dbReference type="OrthoDB" id="8613141at2"/>
<keyword evidence="5" id="KW-1185">Reference proteome</keyword>
<protein>
    <submittedName>
        <fullName evidence="4">Tfp pilus assembly protein PilX</fullName>
    </submittedName>
</protein>
<dbReference type="Pfam" id="PF14341">
    <property type="entry name" value="PilX_N"/>
    <property type="match status" value="1"/>
</dbReference>